<dbReference type="SUPFAM" id="SSF55486">
    <property type="entry name" value="Metalloproteases ('zincins'), catalytic domain"/>
    <property type="match status" value="1"/>
</dbReference>
<dbReference type="InterPro" id="IPR042252">
    <property type="entry name" value="MtfA_N"/>
</dbReference>
<keyword evidence="1" id="KW-0812">Transmembrane</keyword>
<dbReference type="RefSeq" id="WP_166133341.1">
    <property type="nucleotide sequence ID" value="NZ_JAAOBY010000001.1"/>
</dbReference>
<feature type="transmembrane region" description="Helical" evidence="1">
    <location>
        <begin position="6"/>
        <end position="32"/>
    </location>
</feature>
<keyword evidence="1" id="KW-1133">Transmembrane helix</keyword>
<evidence type="ECO:0000256" key="1">
    <source>
        <dbReference type="SAM" id="Phobius"/>
    </source>
</evidence>
<evidence type="ECO:0000313" key="2">
    <source>
        <dbReference type="EMBL" id="MBC5862492.1"/>
    </source>
</evidence>
<dbReference type="InterPro" id="IPR010384">
    <property type="entry name" value="MtfA_fam"/>
</dbReference>
<reference evidence="2 3" key="1">
    <citation type="submission" date="2020-08" db="EMBL/GenBank/DDBJ databases">
        <title>Description of novel Flavobacterium F-400 isolate.</title>
        <authorList>
            <person name="Saticioglu I."/>
            <person name="Duman M."/>
            <person name="Altun S."/>
        </authorList>
    </citation>
    <scope>NUCLEOTIDE SEQUENCE [LARGE SCALE GENOMIC DNA]</scope>
    <source>
        <strain evidence="2 3">F-400</strain>
    </source>
</reference>
<keyword evidence="3" id="KW-1185">Reference proteome</keyword>
<protein>
    <submittedName>
        <fullName evidence="2">Zinc-dependent peptidase</fullName>
    </submittedName>
</protein>
<proteinExistence type="predicted"/>
<accession>A0ABR7JDE7</accession>
<dbReference type="PANTHER" id="PTHR30164">
    <property type="entry name" value="MTFA PEPTIDASE"/>
    <property type="match status" value="1"/>
</dbReference>
<evidence type="ECO:0000313" key="3">
    <source>
        <dbReference type="Proteomes" id="UP000621670"/>
    </source>
</evidence>
<dbReference type="EMBL" id="JACRUM010000001">
    <property type="protein sequence ID" value="MBC5862492.1"/>
    <property type="molecule type" value="Genomic_DNA"/>
</dbReference>
<keyword evidence="1" id="KW-0472">Membrane</keyword>
<dbReference type="CDD" id="cd20170">
    <property type="entry name" value="Peptidase_M90-like"/>
    <property type="match status" value="1"/>
</dbReference>
<name>A0ABR7JDE7_9FLAO</name>
<dbReference type="Proteomes" id="UP000621670">
    <property type="component" value="Unassembled WGS sequence"/>
</dbReference>
<gene>
    <name evidence="2" type="ORF">H8R26_03580</name>
</gene>
<sequence length="266" mass="31256">MTIALIISGFVAVSLLLYVIFVIVEPIFLFLFNKPLYVHFYPVQRKLSPNQRELLLENFPFYTALSTRYKSYFEHRIVCFIERYQFVGRKIEVTDEMRVLIAATYVMLSFGLRKYLIAVFEVIIIYPTSYDSDGNGVFHKGELNIKAKAIVFSWEDFMSGLQTKNDNINLGLHEFAHALQVHGVKSKDASAIVYHDSFNQSLSYFLDPNRQNELLRKGYFRAYAYENEFEFMAVVLEHFFESPLIFKENHPALYQHVVRMLNYKSR</sequence>
<comment type="caution">
    <text evidence="2">The sequence shown here is derived from an EMBL/GenBank/DDBJ whole genome shotgun (WGS) entry which is preliminary data.</text>
</comment>
<organism evidence="2 3">
    <name type="scientific">Flavobacterium turcicum</name>
    <dbReference type="NCBI Taxonomy" id="2764718"/>
    <lineage>
        <taxon>Bacteria</taxon>
        <taxon>Pseudomonadati</taxon>
        <taxon>Bacteroidota</taxon>
        <taxon>Flavobacteriia</taxon>
        <taxon>Flavobacteriales</taxon>
        <taxon>Flavobacteriaceae</taxon>
        <taxon>Flavobacterium</taxon>
    </lineage>
</organism>
<dbReference type="Gene3D" id="1.10.472.150">
    <property type="entry name" value="Glucose-regulated metallo-peptidase M90, N-terminal domain"/>
    <property type="match status" value="1"/>
</dbReference>
<dbReference type="Pfam" id="PF06167">
    <property type="entry name" value="Peptidase_M90"/>
    <property type="match status" value="1"/>
</dbReference>
<dbReference type="PANTHER" id="PTHR30164:SF2">
    <property type="entry name" value="PROTEIN MTFA"/>
    <property type="match status" value="1"/>
</dbReference>